<evidence type="ECO:0000256" key="4">
    <source>
        <dbReference type="ARBA" id="ARBA00022917"/>
    </source>
</evidence>
<keyword evidence="4 5" id="KW-0648">Protein biosynthesis</keyword>
<evidence type="ECO:0000259" key="7">
    <source>
        <dbReference type="PROSITE" id="PS00745"/>
    </source>
</evidence>
<keyword evidence="9" id="KW-1185">Reference proteome</keyword>
<name>A0A3S2XDV8_9FLAO</name>
<dbReference type="InterPro" id="IPR000352">
    <property type="entry name" value="Pep_chain_release_fac_I"/>
</dbReference>
<dbReference type="GO" id="GO:0005737">
    <property type="term" value="C:cytoplasm"/>
    <property type="evidence" value="ECO:0007669"/>
    <property type="project" value="UniProtKB-SubCell"/>
</dbReference>
<reference evidence="8 9" key="1">
    <citation type="submission" date="2019-01" db="EMBL/GenBank/DDBJ databases">
        <authorList>
            <person name="Chen W.-M."/>
        </authorList>
    </citation>
    <scope>NUCLEOTIDE SEQUENCE [LARGE SCALE GENOMIC DNA]</scope>
    <source>
        <strain evidence="8 9">BBQ-12</strain>
    </source>
</reference>
<evidence type="ECO:0000313" key="9">
    <source>
        <dbReference type="Proteomes" id="UP000285211"/>
    </source>
</evidence>
<dbReference type="PROSITE" id="PS00745">
    <property type="entry name" value="RF_PROK_I"/>
    <property type="match status" value="1"/>
</dbReference>
<dbReference type="FunFam" id="3.30.160.20:FF:000040">
    <property type="entry name" value="Peptide chain release factor 2"/>
    <property type="match status" value="1"/>
</dbReference>
<dbReference type="Pfam" id="PF00472">
    <property type="entry name" value="RF-1"/>
    <property type="match status" value="1"/>
</dbReference>
<dbReference type="Gene3D" id="3.30.70.1660">
    <property type="match status" value="1"/>
</dbReference>
<accession>A0A3S2XDV8</accession>
<dbReference type="EMBL" id="SACJ01000004">
    <property type="protein sequence ID" value="RVT76460.1"/>
    <property type="molecule type" value="Genomic_DNA"/>
</dbReference>
<feature type="modified residue" description="N5-methylglutamine" evidence="5">
    <location>
        <position position="246"/>
    </location>
</feature>
<dbReference type="Gene3D" id="3.30.160.20">
    <property type="match status" value="1"/>
</dbReference>
<sequence>MTTTEQIKGIVERLGALRRYLDVDAKLIEISNEEEKTFAPDFWNNAKEAELIVKNLRNKKKWIEDYDKAVALTEELQLAYEFYKEGELTSDELDEQYQLTQNHIEGIEFKNMLSDEGDTLSAVLQITAGAGGTESCDWASMLMRMYMMWGEKYGFKIKELNYQEGDVAGIKTVTLEFEGDYSFGYLKGENGVHRLVRISPFDSNAKRHTSFASVYVYPLVDDSIEIDINPADIEITTSRSSGAGGQNVNKVETKVQLYHKPTGIQIQCSETRSQQDNRQRAMQMLRSQLYEIELKKKQAQRADIEAGKMKIEWGSQIRNYVMQPYKLVKDVRTGYETSNVDGVMNGEIDEFLKAYLMMMGQKEEE</sequence>
<evidence type="ECO:0000313" key="8">
    <source>
        <dbReference type="EMBL" id="RVT76460.1"/>
    </source>
</evidence>
<comment type="function">
    <text evidence="5">Peptide chain release factor 2 directs the termination of translation in response to the peptide chain termination codons UGA and UAA.</text>
</comment>
<evidence type="ECO:0000256" key="6">
    <source>
        <dbReference type="NCBIfam" id="TIGR00020"/>
    </source>
</evidence>
<evidence type="ECO:0000256" key="1">
    <source>
        <dbReference type="ARBA" id="ARBA00010835"/>
    </source>
</evidence>
<dbReference type="Pfam" id="PF03462">
    <property type="entry name" value="PCRF"/>
    <property type="match status" value="1"/>
</dbReference>
<keyword evidence="3 5" id="KW-0963">Cytoplasm</keyword>
<dbReference type="AlphaFoldDB" id="A0A3S2XDV8"/>
<dbReference type="OrthoDB" id="9806673at2"/>
<comment type="subcellular location">
    <subcellularLocation>
        <location evidence="5">Cytoplasm</location>
    </subcellularLocation>
</comment>
<dbReference type="InterPro" id="IPR045853">
    <property type="entry name" value="Pep_chain_release_fac_I_sf"/>
</dbReference>
<dbReference type="InterPro" id="IPR004374">
    <property type="entry name" value="PrfB"/>
</dbReference>
<dbReference type="Gene3D" id="1.20.58.410">
    <property type="entry name" value="Release factor"/>
    <property type="match status" value="1"/>
</dbReference>
<protein>
    <recommendedName>
        <fullName evidence="5 6">Peptide chain release factor 2</fullName>
        <shortName evidence="5">RF-2</shortName>
    </recommendedName>
</protein>
<dbReference type="InterPro" id="IPR005139">
    <property type="entry name" value="PCRF"/>
</dbReference>
<gene>
    <name evidence="5" type="primary">prfB</name>
    <name evidence="8" type="ORF">EOD40_08105</name>
</gene>
<evidence type="ECO:0000256" key="2">
    <source>
        <dbReference type="ARBA" id="ARBA00022481"/>
    </source>
</evidence>
<dbReference type="NCBIfam" id="TIGR00020">
    <property type="entry name" value="prfB"/>
    <property type="match status" value="1"/>
</dbReference>
<comment type="caution">
    <text evidence="8">The sequence shown here is derived from an EMBL/GenBank/DDBJ whole genome shotgun (WGS) entry which is preliminary data.</text>
</comment>
<dbReference type="PANTHER" id="PTHR43116">
    <property type="entry name" value="PEPTIDE CHAIN RELEASE FACTOR 2"/>
    <property type="match status" value="1"/>
</dbReference>
<dbReference type="HAMAP" id="MF_00094">
    <property type="entry name" value="Rel_fac_2"/>
    <property type="match status" value="1"/>
</dbReference>
<comment type="similarity">
    <text evidence="1 5">Belongs to the prokaryotic/mitochondrial release factor family.</text>
</comment>
<dbReference type="GO" id="GO:0016149">
    <property type="term" value="F:translation release factor activity, codon specific"/>
    <property type="evidence" value="ECO:0007669"/>
    <property type="project" value="UniProtKB-UniRule"/>
</dbReference>
<keyword evidence="2 5" id="KW-0488">Methylation</keyword>
<dbReference type="Proteomes" id="UP000285211">
    <property type="component" value="Unassembled WGS sequence"/>
</dbReference>
<organism evidence="8 9">
    <name type="scientific">Flavobacterium sufflavum</name>
    <dbReference type="NCBI Taxonomy" id="1921138"/>
    <lineage>
        <taxon>Bacteria</taxon>
        <taxon>Pseudomonadati</taxon>
        <taxon>Bacteroidota</taxon>
        <taxon>Flavobacteriia</taxon>
        <taxon>Flavobacteriales</taxon>
        <taxon>Flavobacteriaceae</taxon>
        <taxon>Flavobacterium</taxon>
    </lineage>
</organism>
<evidence type="ECO:0000256" key="5">
    <source>
        <dbReference type="HAMAP-Rule" id="MF_00094"/>
    </source>
</evidence>
<dbReference type="RefSeq" id="WP_128194413.1">
    <property type="nucleotide sequence ID" value="NZ_SACJ01000004.1"/>
</dbReference>
<proteinExistence type="inferred from homology"/>
<dbReference type="PANTHER" id="PTHR43116:SF3">
    <property type="entry name" value="CLASS I PEPTIDE CHAIN RELEASE FACTOR"/>
    <property type="match status" value="1"/>
</dbReference>
<dbReference type="SMART" id="SM00937">
    <property type="entry name" value="PCRF"/>
    <property type="match status" value="1"/>
</dbReference>
<feature type="domain" description="Prokaryotic-type class I peptide chain release factors" evidence="7">
    <location>
        <begin position="239"/>
        <end position="255"/>
    </location>
</feature>
<dbReference type="SUPFAM" id="SSF75620">
    <property type="entry name" value="Release factor"/>
    <property type="match status" value="1"/>
</dbReference>
<evidence type="ECO:0000256" key="3">
    <source>
        <dbReference type="ARBA" id="ARBA00022490"/>
    </source>
</evidence>
<comment type="PTM">
    <text evidence="5">Methylated by PrmC. Methylation increases the termination efficiency of RF2.</text>
</comment>